<evidence type="ECO:0000313" key="2">
    <source>
        <dbReference type="EMBL" id="KAG5650626.1"/>
    </source>
</evidence>
<feature type="compositionally biased region" description="Low complexity" evidence="1">
    <location>
        <begin position="125"/>
        <end position="141"/>
    </location>
</feature>
<dbReference type="AlphaFoldDB" id="A0A9P7KKH8"/>
<dbReference type="EMBL" id="JABCKI010000400">
    <property type="protein sequence ID" value="KAG5650626.1"/>
    <property type="molecule type" value="Genomic_DNA"/>
</dbReference>
<reference evidence="2" key="2">
    <citation type="submission" date="2021-10" db="EMBL/GenBank/DDBJ databases">
        <title>Phylogenomics reveals ancestral predisposition of the termite-cultivated fungus Termitomyces towards a domesticated lifestyle.</title>
        <authorList>
            <person name="Auxier B."/>
            <person name="Grum-Grzhimaylo A."/>
            <person name="Cardenas M.E."/>
            <person name="Lodge J.D."/>
            <person name="Laessoe T."/>
            <person name="Pedersen O."/>
            <person name="Smith M.E."/>
            <person name="Kuyper T.W."/>
            <person name="Franco-Molano E.A."/>
            <person name="Baroni T.J."/>
            <person name="Aanen D.K."/>
        </authorList>
    </citation>
    <scope>NUCLEOTIDE SEQUENCE</scope>
    <source>
        <strain evidence="2">D49</strain>
    </source>
</reference>
<comment type="caution">
    <text evidence="2">The sequence shown here is derived from an EMBL/GenBank/DDBJ whole genome shotgun (WGS) entry which is preliminary data.</text>
</comment>
<reference evidence="2" key="1">
    <citation type="submission" date="2021-02" db="EMBL/GenBank/DDBJ databases">
        <authorList>
            <person name="Nieuwenhuis M."/>
            <person name="Van De Peppel L.J.J."/>
        </authorList>
    </citation>
    <scope>NUCLEOTIDE SEQUENCE</scope>
    <source>
        <strain evidence="2">D49</strain>
    </source>
</reference>
<sequence length="774" mass="83979">NCLRDRKQAQQESRLKLEPRNLTVGQQTDFTKQVAKNTPSSNPITLGTRSEPGVIALPVSRDPWTIITKPAFRKPPKEVGCFLGSMKVDGDPDSPLNTQTNVAVPQVVKDAATPPSCRKRGKVNALLSSSPAPGPSRSRSATPISDWPASEAPQPSHEPTLSHRKGPQVTESSSYPKPPTPAQRTARSKLPSLPPSSPPSPSQNTLLELPTQLAPSISLPSMALETVILHSFTLSPPTHTRREVARKVPRPPQPVKPNRSLADPIILAPNSDNSHSQSQSQSQSHTQSLTQSQSQSQNQELRSSQPVVLSQLPVLRKRPPAEPLAQSESSEPEDEDSSCVPDSDPLFTQAFEEYDVDDSSPIKPAVKHKERARTINTEVPTYPPSDHSHTEDSDDGDLVTAPAPQVLPENTNSQKREEGDLAEACLVVEPAVTQQVSGDISSSEVGERGNEVVAIQDSDVDMDGVLETVNSTQEPNDWNGQGSKSLHEQKISPKLEESVDIAQNLDDDDTQIHLELFGASLAPEGMDRVATKCPEVGEKHPSGPTRTRSKETENGAKADNTPGSTGLQIKEVQHDSYAWAAPAFLQPNPRRAGVGRSKQPAVDTNRPLATHSSSVLTPHSTKSQPILNGRVSQDKICRAPQINLKPSQPPQEGTSQNAQRPSTSKNGSLPLAPRLLYPTQSSKRSRDLVSDADETEDASPNANVRRKKRRRLNSVYVSGEEAATTKAQTFESRTHKRESLKSQLSPDVPPEDEGKTVGWIYLLEILAQTLEHPG</sequence>
<feature type="compositionally biased region" description="Basic and acidic residues" evidence="1">
    <location>
        <begin position="531"/>
        <end position="541"/>
    </location>
</feature>
<feature type="region of interest" description="Disordered" evidence="1">
    <location>
        <begin position="238"/>
        <end position="418"/>
    </location>
</feature>
<feature type="compositionally biased region" description="Polar residues" evidence="1">
    <location>
        <begin position="610"/>
        <end position="626"/>
    </location>
</feature>
<dbReference type="OrthoDB" id="3144405at2759"/>
<feature type="region of interest" description="Disordered" evidence="1">
    <location>
        <begin position="470"/>
        <end position="490"/>
    </location>
</feature>
<accession>A0A9P7KKH8</accession>
<dbReference type="Proteomes" id="UP000717328">
    <property type="component" value="Unassembled WGS sequence"/>
</dbReference>
<feature type="non-terminal residue" evidence="2">
    <location>
        <position position="774"/>
    </location>
</feature>
<gene>
    <name evidence="2" type="ORF">H0H81_011630</name>
</gene>
<proteinExistence type="predicted"/>
<feature type="compositionally biased region" description="Polar residues" evidence="1">
    <location>
        <begin position="644"/>
        <end position="667"/>
    </location>
</feature>
<feature type="region of interest" description="Disordered" evidence="1">
    <location>
        <begin position="90"/>
        <end position="206"/>
    </location>
</feature>
<feature type="compositionally biased region" description="Pro residues" evidence="1">
    <location>
        <begin position="192"/>
        <end position="201"/>
    </location>
</feature>
<keyword evidence="3" id="KW-1185">Reference proteome</keyword>
<feature type="compositionally biased region" description="Polar residues" evidence="1">
    <location>
        <begin position="470"/>
        <end position="484"/>
    </location>
</feature>
<name>A0A9P7KKH8_9AGAR</name>
<organism evidence="2 3">
    <name type="scientific">Sphagnurus paluster</name>
    <dbReference type="NCBI Taxonomy" id="117069"/>
    <lineage>
        <taxon>Eukaryota</taxon>
        <taxon>Fungi</taxon>
        <taxon>Dikarya</taxon>
        <taxon>Basidiomycota</taxon>
        <taxon>Agaricomycotina</taxon>
        <taxon>Agaricomycetes</taxon>
        <taxon>Agaricomycetidae</taxon>
        <taxon>Agaricales</taxon>
        <taxon>Tricholomatineae</taxon>
        <taxon>Lyophyllaceae</taxon>
        <taxon>Sphagnurus</taxon>
    </lineage>
</organism>
<feature type="compositionally biased region" description="Low complexity" evidence="1">
    <location>
        <begin position="271"/>
        <end position="305"/>
    </location>
</feature>
<protein>
    <submittedName>
        <fullName evidence="2">Uncharacterized protein</fullName>
    </submittedName>
</protein>
<feature type="region of interest" description="Disordered" evidence="1">
    <location>
        <begin position="531"/>
        <end position="754"/>
    </location>
</feature>
<evidence type="ECO:0000313" key="3">
    <source>
        <dbReference type="Proteomes" id="UP000717328"/>
    </source>
</evidence>
<evidence type="ECO:0000256" key="1">
    <source>
        <dbReference type="SAM" id="MobiDB-lite"/>
    </source>
</evidence>